<dbReference type="InterPro" id="IPR015083">
    <property type="entry name" value="NorB/c/GfsB-D-like_docking"/>
</dbReference>
<evidence type="ECO:0000256" key="7">
    <source>
        <dbReference type="ARBA" id="ARBA00023315"/>
    </source>
</evidence>
<feature type="domain" description="Ketosynthase family 3 (KS3)" evidence="9">
    <location>
        <begin position="33"/>
        <end position="459"/>
    </location>
</feature>
<dbReference type="Proteomes" id="UP001501116">
    <property type="component" value="Unassembled WGS sequence"/>
</dbReference>
<dbReference type="InterPro" id="IPR032821">
    <property type="entry name" value="PKS_assoc"/>
</dbReference>
<dbReference type="SMART" id="SM00827">
    <property type="entry name" value="PKS_AT"/>
    <property type="match status" value="2"/>
</dbReference>
<evidence type="ECO:0000256" key="1">
    <source>
        <dbReference type="ARBA" id="ARBA00001957"/>
    </source>
</evidence>
<dbReference type="RefSeq" id="WP_344416257.1">
    <property type="nucleotide sequence ID" value="NZ_BAAANN010000007.1"/>
</dbReference>
<gene>
    <name evidence="10" type="ORF">GCM10009754_21390</name>
</gene>
<comment type="cofactor">
    <cofactor evidence="1">
        <name>pantetheine 4'-phosphate</name>
        <dbReference type="ChEBI" id="CHEBI:47942"/>
    </cofactor>
</comment>
<dbReference type="Pfam" id="PF16197">
    <property type="entry name" value="KAsynt_C_assoc"/>
    <property type="match status" value="2"/>
</dbReference>
<dbReference type="InterPro" id="IPR057326">
    <property type="entry name" value="KR_dom"/>
</dbReference>
<sequence length="3016" mass="314540">MTDESKYLDYLKRATADLRQARRRISELEESSAEPIAIVGAACRFPGGITSPEGLWEVLAEGRDIQSELPADRGWDLEALYDADPGSEGSSHTREGGFLDDVADFDPAFFGMSPREALATDPQQRLMLMLAWEALERAGVDPAAVRGSDVGVFVGAASTGYAAALPALPDGVAGHLLTGTSTSIVSGRIAFALGFKGPAVTVDTACSSSLVGIHLAAQALRRADCSLALVGGVTVMSTPGMFQEFSRQGGLAPDGRCKPFAEAADGTGWSEGAALLLVERLSDARRHGHPVLALVKGSAINSDGASNGLTAPNGPSQRDVITKALADAKLRPSDVDAVEAHGTGTSLGDPIEAQALLATYGRQRAEGEPLWLGSVKSNLGHTQAAAGVAGVLKMILALRHSVLPRSLHIDAPTSHVDWEAGAVRLLDREREWAAAENPRRAAVSSFGISGTNAHVILEEAPAPEEVTPAPRLDAPTPWLLSAKSPEALRAQADRLSFDRTGNPADIAFSLATTRTLFEHRAVVLGDDEGELAAGLRALAEDRPSAAVVTAKPGRRGKTAFLFSGQGAQRAGMGRALHEAFPVFAAAFDEVCAAFDGLLDRPLREVVFTDETGLVDETAYTQPALFAVEVALFRLLESHGVVPDLLLGHSIGELAAAHVAGVFPLAGAAKLVAARAKLMQDLSRGAMASLQATEDEVLPLLAGRVSVAAVNGPRSVVVSGDEEAVEAIAAEVSGWGRKVKRLRVSHAFHSPHMDAMTAELTEVAKSLSSASPSIPIVSDLTGKIIADELGDPGYWARHAREAVRFHDGIRALADAGVTRFVELGPDAVLTAMATDGLPGGAEVLVTATQRRDRPEPRAFLTALAELHVDGLAPRWGELVAGRPVALPTYAFQLQRFWLEAPPSVTPAADLARSDTRFWDAVERHDVGSVLEALELPGTTSLSDALPALSRWRRAHQDAETVQRWRYRVSWQAVRPSGTGSPVSKLLLVVPPEGVADDLVTRVRDLFGTDARVAEVSEVDASCTGVVSLAALDERIVDGVPAGLTATLALLRRLAETDVPLWTVTAGANGVSATEAPSGPVQAAVWGLVRSAAIEQPGNHGGLVDLPAEPGTRELRLLRDVVAGRFAEPELAIRPSGTFGRRLVRAPEASGSWRPGGTVLVTGGTGALGAKVARWVAETGAANRIVLVSRTGERAGGMTELAADLTALGAEVSVEACDVADRDQLEALFDRLDREGAGVRAVFHAAGVLDDGVLAAQTPERFAGVLRPKLIAARHLDELTRDRDLSAFVLFSSFAAVLGSPGQTAYAAANAFLDALAEQRRAAGLPALSVAWGPWAGAGMAAQGASRLKASGLPPLDPRLALMALGQALGERRATVTIADVDWSAFTGGGVPPVLAGLPEAQSTAPVARPRPRGSGLRDRLAALPSGERRHELLELVRGTAAAVLGYAEPGDIAPGRAFSDLGFDSLTAVDLRNRLGAATAVTLPSSLVFDHPNATALAEHLLTELGIGTAASAVVRGAAVEAEPIAIVGMGCRLPGGIRSPEQLWEFLRAGGDAIAEPPGDRGWTTRAVGGFVDGAADFDAGFFGISPREALAMDPQQRLLLETVWEAGEHAGIDPTSWRGSDTGVFVGTNGQDYGALLRYAKDDFAGHAGIGNAAAVLSGRVSYAYGLQGPSVSVDTACSSSLVALHWACAALREGECSMALAGGVTVMSTAGAFTEFAAQGGLAADGRCKAFGEGADGTGWGEGAGILVLERLSDARRNGHRVLAVVKGSATNSDGASNGLTAPNGSAQRRVIDAALRSANATPDSVDVVEAHGTGTALGDPIEANALLAAYGERREDRPLWLGSVKSNLGHTQAAAGVAGVLKMVLSLRHGELPKTLHAETPTTKVDWSAGTVRLLTEARPWHPDGERPRRAAVSSFGVGGTNAHVVLEEGDPDPVAEHAEDGKRLVWVLSGHDDLALAAQAERLRGWLRDNPGTPPAALATALSGKAPLRRRAAVLGSLEDGLAAVSAGELAPNVVTGTAAADGRLAFLFAGQGSQRVGMGRELHREHPVYAHVFDEVCAQFDGLLEHPLREVVFAEDATLLDQTRYTQAALFAFEVALYRLWESWGARPSYLLGHSIGELVAAHVAGVFSLADACRLVAARGTLMHALPPGGRMVSVRASADEVRAELIDGVTVAASNGPKATVLSGPEAAVEELAARFTARGVKTRRLRVAHAFHSTLMEPMIAEFTEVARSVAYAAPAIPLVSNVTGEPAGDRLLTPEYWAEHVRAEVRFADGVDWLAEHRVTGFLEIGPDGALTALAGDCLSAREDEVDYAVVASQRPSGAEPDLLLRAVATLHTAGFAPDWTAVLPETGTVHLDLPTYPFRPTRFWPAFDLPEPADPADRVRYGVEWAPVPEPMPGSFDGRWLVVLDEECEAQRAVAEALTSAGLHVDTLAPAPDADRVSLAELLPAEPPSGVLSLLALSSPKGRDWFGQTLELVQALGDAGTAAPLWLATSGAVPAGGTAVDHPDQHQLWGFGLVVGLEHPDRWGGLVDLPAAVADAGPLAAVLTGGGAERQVAIRPSGLFARRLAYRPDHTGEPWTPSGTVLVTGGSGALGGSVARWLAEHGAEHLVLVSRGGTTPDGLVDEVSALGTTVTAAACDIADADRLAEVLAAIPAERPLTAVVHAAGVLDDATISSLTPQRLHAVLAAKKQGALNLHELTRGHDLSAFVLFSSLAGTLGAAGQANYAAANAFLDAFARFRRDQGLPATSIAWGPWAGDGMAADDEVADRLRRNGMIALPAETALAAFGSALGSAEAAVVAADIEWDRFGAGFAGTPHGRLIGDLPQCRALEPKQAEDAPAPSADLAGRLGGMSTVDQERTLRSLVRTLAAGVLGHDGVDRIEARTPFKEMGFDSLTAVEFRNSLAARAGLNLPASIVFDYPTPVALAEHLRAALVPEEPAPADRVLRGIQGLEAELAAWEGDPAAKASLLDRLRGVLDAASGGADDGADLGEASADELYDFIDQELGLG</sequence>
<dbReference type="InterPro" id="IPR014043">
    <property type="entry name" value="Acyl_transferase_dom"/>
</dbReference>
<dbReference type="InterPro" id="IPR001227">
    <property type="entry name" value="Ac_transferase_dom_sf"/>
</dbReference>
<dbReference type="CDD" id="cd00833">
    <property type="entry name" value="PKS"/>
    <property type="match status" value="2"/>
</dbReference>
<dbReference type="Pfam" id="PF18369">
    <property type="entry name" value="PKS_DE"/>
    <property type="match status" value="1"/>
</dbReference>
<dbReference type="InterPro" id="IPR016039">
    <property type="entry name" value="Thiolase-like"/>
</dbReference>
<dbReference type="InterPro" id="IPR014031">
    <property type="entry name" value="Ketoacyl_synth_C"/>
</dbReference>
<dbReference type="SUPFAM" id="SSF55048">
    <property type="entry name" value="Probable ACP-binding domain of malonyl-CoA ACP transacylase"/>
    <property type="match status" value="2"/>
</dbReference>
<dbReference type="SMART" id="SM00823">
    <property type="entry name" value="PKS_PP"/>
    <property type="match status" value="2"/>
</dbReference>
<keyword evidence="5" id="KW-0045">Antibiotic biosynthesis</keyword>
<dbReference type="Pfam" id="PF00109">
    <property type="entry name" value="ketoacyl-synt"/>
    <property type="match status" value="2"/>
</dbReference>
<dbReference type="SUPFAM" id="SSF51735">
    <property type="entry name" value="NAD(P)-binding Rossmann-fold domains"/>
    <property type="match status" value="4"/>
</dbReference>
<dbReference type="PANTHER" id="PTHR43775:SF51">
    <property type="entry name" value="INACTIVE PHENOLPHTHIOCEROL SYNTHESIS POLYKETIDE SYNTHASE TYPE I PKS1-RELATED"/>
    <property type="match status" value="1"/>
</dbReference>
<keyword evidence="6" id="KW-0511">Multifunctional enzyme</keyword>
<dbReference type="PROSITE" id="PS50075">
    <property type="entry name" value="CARRIER"/>
    <property type="match status" value="2"/>
</dbReference>
<dbReference type="Pfam" id="PF02801">
    <property type="entry name" value="Ketoacyl-synt_C"/>
    <property type="match status" value="2"/>
</dbReference>
<dbReference type="PROSITE" id="PS00606">
    <property type="entry name" value="KS3_1"/>
    <property type="match status" value="2"/>
</dbReference>
<dbReference type="CDD" id="cd08952">
    <property type="entry name" value="KR_1_SDR_x"/>
    <property type="match status" value="2"/>
</dbReference>
<dbReference type="InterPro" id="IPR014030">
    <property type="entry name" value="Ketoacyl_synth_N"/>
</dbReference>
<dbReference type="SUPFAM" id="SSF47336">
    <property type="entry name" value="ACP-like"/>
    <property type="match status" value="2"/>
</dbReference>
<dbReference type="Pfam" id="PF08990">
    <property type="entry name" value="Docking"/>
    <property type="match status" value="1"/>
</dbReference>
<dbReference type="InterPro" id="IPR006162">
    <property type="entry name" value="Ppantetheine_attach_site"/>
</dbReference>
<keyword evidence="4" id="KW-0808">Transferase</keyword>
<dbReference type="InterPro" id="IPR018201">
    <property type="entry name" value="Ketoacyl_synth_AS"/>
</dbReference>
<feature type="domain" description="Carrier" evidence="8">
    <location>
        <begin position="1429"/>
        <end position="1504"/>
    </location>
</feature>
<dbReference type="InterPro" id="IPR009081">
    <property type="entry name" value="PP-bd_ACP"/>
</dbReference>
<evidence type="ECO:0000256" key="2">
    <source>
        <dbReference type="ARBA" id="ARBA00022450"/>
    </source>
</evidence>
<dbReference type="NCBIfam" id="NF045894">
    <property type="entry name" value="PKS_plus_SDR"/>
    <property type="match status" value="1"/>
</dbReference>
<dbReference type="Gene3D" id="3.40.50.720">
    <property type="entry name" value="NAD(P)-binding Rossmann-like Domain"/>
    <property type="match status" value="2"/>
</dbReference>
<dbReference type="Gene3D" id="3.40.366.10">
    <property type="entry name" value="Malonyl-Coenzyme A Acyl Carrier Protein, domain 2"/>
    <property type="match status" value="2"/>
</dbReference>
<reference evidence="10 11" key="1">
    <citation type="journal article" date="2019" name="Int. J. Syst. Evol. Microbiol.">
        <title>The Global Catalogue of Microorganisms (GCM) 10K type strain sequencing project: providing services to taxonomists for standard genome sequencing and annotation.</title>
        <authorList>
            <consortium name="The Broad Institute Genomics Platform"/>
            <consortium name="The Broad Institute Genome Sequencing Center for Infectious Disease"/>
            <person name="Wu L."/>
            <person name="Ma J."/>
        </authorList>
    </citation>
    <scope>NUCLEOTIDE SEQUENCE [LARGE SCALE GENOMIC DNA]</scope>
    <source>
        <strain evidence="10 11">JCM 14545</strain>
    </source>
</reference>
<feature type="domain" description="Ketosynthase family 3 (KS3)" evidence="9">
    <location>
        <begin position="1521"/>
        <end position="1932"/>
    </location>
</feature>
<accession>A0ABN2QHW3</accession>
<keyword evidence="2" id="KW-0596">Phosphopantetheine</keyword>
<evidence type="ECO:0000256" key="5">
    <source>
        <dbReference type="ARBA" id="ARBA00023194"/>
    </source>
</evidence>
<comment type="caution">
    <text evidence="10">The sequence shown here is derived from an EMBL/GenBank/DDBJ whole genome shotgun (WGS) entry which is preliminary data.</text>
</comment>
<evidence type="ECO:0000259" key="9">
    <source>
        <dbReference type="PROSITE" id="PS52004"/>
    </source>
</evidence>
<dbReference type="InterPro" id="IPR036736">
    <property type="entry name" value="ACP-like_sf"/>
</dbReference>
<dbReference type="InterPro" id="IPR016036">
    <property type="entry name" value="Malonyl_transacylase_ACP-bd"/>
</dbReference>
<dbReference type="InterPro" id="IPR016035">
    <property type="entry name" value="Acyl_Trfase/lysoPLipase"/>
</dbReference>
<dbReference type="SMART" id="SM00825">
    <property type="entry name" value="PKS_KS"/>
    <property type="match status" value="2"/>
</dbReference>
<keyword evidence="11" id="KW-1185">Reference proteome</keyword>
<keyword evidence="7" id="KW-0012">Acyltransferase</keyword>
<dbReference type="Pfam" id="PF00550">
    <property type="entry name" value="PP-binding"/>
    <property type="match status" value="2"/>
</dbReference>
<evidence type="ECO:0000256" key="6">
    <source>
        <dbReference type="ARBA" id="ARBA00023268"/>
    </source>
</evidence>
<evidence type="ECO:0000256" key="3">
    <source>
        <dbReference type="ARBA" id="ARBA00022553"/>
    </source>
</evidence>
<dbReference type="Pfam" id="PF00698">
    <property type="entry name" value="Acyl_transf_1"/>
    <property type="match status" value="2"/>
</dbReference>
<evidence type="ECO:0000256" key="4">
    <source>
        <dbReference type="ARBA" id="ARBA00022679"/>
    </source>
</evidence>
<evidence type="ECO:0000259" key="8">
    <source>
        <dbReference type="PROSITE" id="PS50075"/>
    </source>
</evidence>
<dbReference type="PROSITE" id="PS52004">
    <property type="entry name" value="KS3_2"/>
    <property type="match status" value="2"/>
</dbReference>
<evidence type="ECO:0000313" key="10">
    <source>
        <dbReference type="EMBL" id="GAA1952188.1"/>
    </source>
</evidence>
<dbReference type="SMART" id="SM01294">
    <property type="entry name" value="PKS_PP_betabranch"/>
    <property type="match status" value="2"/>
</dbReference>
<dbReference type="InterPro" id="IPR050091">
    <property type="entry name" value="PKS_NRPS_Biosynth_Enz"/>
</dbReference>
<dbReference type="InterPro" id="IPR041618">
    <property type="entry name" value="PKS_DE"/>
</dbReference>
<protein>
    <submittedName>
        <fullName evidence="10">Uncharacterized protein</fullName>
    </submittedName>
</protein>
<proteinExistence type="predicted"/>
<organism evidence="10 11">
    <name type="scientific">Amycolatopsis minnesotensis</name>
    <dbReference type="NCBI Taxonomy" id="337894"/>
    <lineage>
        <taxon>Bacteria</taxon>
        <taxon>Bacillati</taxon>
        <taxon>Actinomycetota</taxon>
        <taxon>Actinomycetes</taxon>
        <taxon>Pseudonocardiales</taxon>
        <taxon>Pseudonocardiaceae</taxon>
        <taxon>Amycolatopsis</taxon>
    </lineage>
</organism>
<feature type="domain" description="Carrier" evidence="8">
    <location>
        <begin position="2866"/>
        <end position="2941"/>
    </location>
</feature>
<evidence type="ECO:0000313" key="11">
    <source>
        <dbReference type="Proteomes" id="UP001501116"/>
    </source>
</evidence>
<dbReference type="Gene3D" id="1.10.1200.10">
    <property type="entry name" value="ACP-like"/>
    <property type="match status" value="2"/>
</dbReference>
<dbReference type="SUPFAM" id="SSF52151">
    <property type="entry name" value="FabD/lysophospholipase-like"/>
    <property type="match status" value="2"/>
</dbReference>
<dbReference type="PANTHER" id="PTHR43775">
    <property type="entry name" value="FATTY ACID SYNTHASE"/>
    <property type="match status" value="1"/>
</dbReference>
<dbReference type="Gene3D" id="3.30.70.3290">
    <property type="match status" value="2"/>
</dbReference>
<dbReference type="PROSITE" id="PS00012">
    <property type="entry name" value="PHOSPHOPANTETHEINE"/>
    <property type="match status" value="1"/>
</dbReference>
<dbReference type="EMBL" id="BAAANN010000007">
    <property type="protein sequence ID" value="GAA1952188.1"/>
    <property type="molecule type" value="Genomic_DNA"/>
</dbReference>
<name>A0ABN2QHW3_9PSEU</name>
<dbReference type="InterPro" id="IPR036291">
    <property type="entry name" value="NAD(P)-bd_dom_sf"/>
</dbReference>
<dbReference type="Gene3D" id="6.10.140.1830">
    <property type="match status" value="1"/>
</dbReference>
<dbReference type="InterPro" id="IPR020841">
    <property type="entry name" value="PKS_Beta-ketoAc_synthase_dom"/>
</dbReference>
<dbReference type="Pfam" id="PF08659">
    <property type="entry name" value="KR"/>
    <property type="match status" value="2"/>
</dbReference>
<keyword evidence="3" id="KW-0597">Phosphoprotein</keyword>
<dbReference type="Gene3D" id="3.40.47.10">
    <property type="match status" value="2"/>
</dbReference>
<dbReference type="InterPro" id="IPR013968">
    <property type="entry name" value="PKS_KR"/>
</dbReference>
<dbReference type="SMART" id="SM00822">
    <property type="entry name" value="PKS_KR"/>
    <property type="match status" value="2"/>
</dbReference>
<dbReference type="SUPFAM" id="SSF53901">
    <property type="entry name" value="Thiolase-like"/>
    <property type="match status" value="2"/>
</dbReference>
<dbReference type="InterPro" id="IPR020806">
    <property type="entry name" value="PKS_PP-bd"/>
</dbReference>